<keyword evidence="7" id="KW-0175">Coiled coil</keyword>
<comment type="similarity">
    <text evidence="6">Belongs to the exbB/tolQ family.</text>
</comment>
<evidence type="ECO:0000313" key="12">
    <source>
        <dbReference type="Proteomes" id="UP000219993"/>
    </source>
</evidence>
<protein>
    <submittedName>
        <fullName evidence="11">MotA/TolQ/ExbB proton channel family protein</fullName>
    </submittedName>
</protein>
<feature type="transmembrane region" description="Helical" evidence="8">
    <location>
        <begin position="269"/>
        <end position="292"/>
    </location>
</feature>
<dbReference type="EMBL" id="CP021435">
    <property type="protein sequence ID" value="ATJ82251.1"/>
    <property type="molecule type" value="Genomic_DNA"/>
</dbReference>
<dbReference type="PIRSF" id="PIRSF037714">
    <property type="entry name" value="TolR"/>
    <property type="match status" value="1"/>
</dbReference>
<proteinExistence type="inferred from homology"/>
<dbReference type="InterPro" id="IPR002898">
    <property type="entry name" value="MotA_ExbB_proton_chnl"/>
</dbReference>
<evidence type="ECO:0000256" key="1">
    <source>
        <dbReference type="ARBA" id="ARBA00004651"/>
    </source>
</evidence>
<dbReference type="GO" id="GO:0017038">
    <property type="term" value="P:protein import"/>
    <property type="evidence" value="ECO:0007669"/>
    <property type="project" value="TreeGrafter"/>
</dbReference>
<dbReference type="RefSeq" id="WP_097788719.1">
    <property type="nucleotide sequence ID" value="NZ_BAAADT010000029.1"/>
</dbReference>
<feature type="domain" description="MotA/TolQ/ExbB proton channel" evidence="10">
    <location>
        <begin position="319"/>
        <end position="432"/>
    </location>
</feature>
<accession>A0A291P5V5</accession>
<keyword evidence="2" id="KW-1003">Cell membrane</keyword>
<dbReference type="KEGG" id="hbe:BEI_1264"/>
<name>A0A291P5V5_9GAMM</name>
<dbReference type="InterPro" id="IPR050790">
    <property type="entry name" value="ExbB/TolQ_transport"/>
</dbReference>
<evidence type="ECO:0000256" key="4">
    <source>
        <dbReference type="ARBA" id="ARBA00022989"/>
    </source>
</evidence>
<dbReference type="Pfam" id="PF01618">
    <property type="entry name" value="MotA_ExbB"/>
    <property type="match status" value="1"/>
</dbReference>
<dbReference type="InterPro" id="IPR017270">
    <property type="entry name" value="MotA/TolQ/ExbB-rel"/>
</dbReference>
<sequence length="463" mass="48453">MTLKPILRGALAGLLLAGTPLPVLAQEDAAATDAPLETLRAEREAAEARDRARLAELVDDEQALDAALAEARAELAEVRERRATLDGRQQAQTAELEALQARRQEQGGDLEAVFDAVAGVSGELRDDLSAGWLTLGAEAGLPPRLAADGILRAEQLATLADSLMGLTAETARVVGLTAPVAGADGEVAERAVIRLGDLLAASDGRLLERAGEDGRLAVLPHTPAGVAERLRAFQDGEGEVVSFDPTDGRVLEALARQPTLWERFRQGGAVGYVVVALGLGGLLVALGQYLYLLRVTVTLRRQLGDLERLRDDNPLGRALQRFQALGPGHAPEALEARLDEALLAEQPRLERGQGLVKMLAAVAPLLGLLGTVTGMIVTFQSITVFGTGDPQLMAGGISQALVTTVLGLITAVPLLFAHTALSSRSRALIGTLEGRASAVLADTLEAARTASPTVAPRHADALA</sequence>
<keyword evidence="6" id="KW-0813">Transport</keyword>
<dbReference type="AlphaFoldDB" id="A0A291P5V5"/>
<keyword evidence="4 8" id="KW-1133">Transmembrane helix</keyword>
<gene>
    <name evidence="11" type="ORF">BEI_1264</name>
</gene>
<feature type="transmembrane region" description="Helical" evidence="8">
    <location>
        <begin position="358"/>
        <end position="377"/>
    </location>
</feature>
<keyword evidence="6" id="KW-0653">Protein transport</keyword>
<dbReference type="PANTHER" id="PTHR30625">
    <property type="entry name" value="PROTEIN TOLQ"/>
    <property type="match status" value="1"/>
</dbReference>
<dbReference type="GO" id="GO:0005886">
    <property type="term" value="C:plasma membrane"/>
    <property type="evidence" value="ECO:0007669"/>
    <property type="project" value="UniProtKB-SubCell"/>
</dbReference>
<evidence type="ECO:0000256" key="5">
    <source>
        <dbReference type="ARBA" id="ARBA00023136"/>
    </source>
</evidence>
<feature type="chain" id="PRO_5012425881" evidence="9">
    <location>
        <begin position="26"/>
        <end position="463"/>
    </location>
</feature>
<dbReference type="Proteomes" id="UP000219993">
    <property type="component" value="Chromosome"/>
</dbReference>
<evidence type="ECO:0000313" key="11">
    <source>
        <dbReference type="EMBL" id="ATJ82251.1"/>
    </source>
</evidence>
<keyword evidence="12" id="KW-1185">Reference proteome</keyword>
<evidence type="ECO:0000256" key="7">
    <source>
        <dbReference type="SAM" id="Coils"/>
    </source>
</evidence>
<dbReference type="PANTHER" id="PTHR30625:SF11">
    <property type="entry name" value="MOTA_TOLQ_EXBB PROTON CHANNEL DOMAIN-CONTAINING PROTEIN"/>
    <property type="match status" value="1"/>
</dbReference>
<feature type="signal peptide" evidence="9">
    <location>
        <begin position="1"/>
        <end position="25"/>
    </location>
</feature>
<feature type="coiled-coil region" evidence="7">
    <location>
        <begin position="54"/>
        <end position="88"/>
    </location>
</feature>
<dbReference type="OrthoDB" id="4045at2"/>
<feature type="transmembrane region" description="Helical" evidence="8">
    <location>
        <begin position="397"/>
        <end position="416"/>
    </location>
</feature>
<evidence type="ECO:0000256" key="3">
    <source>
        <dbReference type="ARBA" id="ARBA00022692"/>
    </source>
</evidence>
<comment type="subcellular location">
    <subcellularLocation>
        <location evidence="1">Cell membrane</location>
        <topology evidence="1">Multi-pass membrane protein</topology>
    </subcellularLocation>
    <subcellularLocation>
        <location evidence="6">Membrane</location>
        <topology evidence="6">Multi-pass membrane protein</topology>
    </subcellularLocation>
</comment>
<evidence type="ECO:0000259" key="10">
    <source>
        <dbReference type="Pfam" id="PF01618"/>
    </source>
</evidence>
<evidence type="ECO:0000256" key="9">
    <source>
        <dbReference type="SAM" id="SignalP"/>
    </source>
</evidence>
<evidence type="ECO:0000256" key="2">
    <source>
        <dbReference type="ARBA" id="ARBA00022475"/>
    </source>
</evidence>
<keyword evidence="9" id="KW-0732">Signal</keyword>
<keyword evidence="3 8" id="KW-0812">Transmembrane</keyword>
<evidence type="ECO:0000256" key="8">
    <source>
        <dbReference type="SAM" id="Phobius"/>
    </source>
</evidence>
<reference evidence="11 12" key="1">
    <citation type="journal article" date="2017" name="Sci. Rep.">
        <title>Revealing the Saline Adaptation Strategies of the Halophilic Bacterium Halomonas beimenensis through High-throughput Omics and Transposon Mutagenesis Approaches.</title>
        <authorList>
            <person name="Chen Y.H."/>
            <person name="Lin S.S."/>
            <person name="Shyu Y.T."/>
        </authorList>
    </citation>
    <scope>NUCLEOTIDE SEQUENCE [LARGE SCALE GENOMIC DNA]</scope>
    <source>
        <strain evidence="11 12">NTU-111</strain>
    </source>
</reference>
<evidence type="ECO:0000256" key="6">
    <source>
        <dbReference type="RuleBase" id="RU004057"/>
    </source>
</evidence>
<organism evidence="11 12">
    <name type="scientific">Halomonas beimenensis</name>
    <dbReference type="NCBI Taxonomy" id="475662"/>
    <lineage>
        <taxon>Bacteria</taxon>
        <taxon>Pseudomonadati</taxon>
        <taxon>Pseudomonadota</taxon>
        <taxon>Gammaproteobacteria</taxon>
        <taxon>Oceanospirillales</taxon>
        <taxon>Halomonadaceae</taxon>
        <taxon>Halomonas</taxon>
    </lineage>
</organism>
<keyword evidence="5 8" id="KW-0472">Membrane</keyword>